<evidence type="ECO:0000256" key="10">
    <source>
        <dbReference type="ARBA" id="ARBA00023098"/>
    </source>
</evidence>
<keyword evidence="9 19" id="KW-1133">Transmembrane helix</keyword>
<evidence type="ECO:0000256" key="19">
    <source>
        <dbReference type="SAM" id="Phobius"/>
    </source>
</evidence>
<feature type="transmembrane region" description="Helical" evidence="19">
    <location>
        <begin position="168"/>
        <end position="190"/>
    </location>
</feature>
<evidence type="ECO:0000256" key="12">
    <source>
        <dbReference type="ARBA" id="ARBA00023209"/>
    </source>
</evidence>
<keyword evidence="13" id="KW-1208">Phospholipid metabolism</keyword>
<dbReference type="EC" id="2.3.1.23" evidence="16"/>
<sequence>MFAINDYIASYFGVDVAAITLLLAIVAAYPASLLYIVVVNKHSTHFKSLYFLLIGLVILYLSYGLNSIHYLVNCCFCYCTLKWLPGKWAVIFNFIFTFTYLMTGYWLNQVEWNYSITWTMPQCVLTLRLIAISFDIFDGTTSKKEVGRHTESALPNLPSFHLFMSYCYFPGTLMVGPIIPFLTYVNFLSATTYNNQAIRISIYRLVGGFISLFVYFYGSMFWPIEYLRSEAFEDLGFWWKLTAMAIVAKVYLYKYIAVWMMAESACILCGITYDGINFYQNTNVNFFKFEFANSFTTIISSYNMTTNRFAFKYVYRRLKFLGNIYLSKLITILFLSVWHGFASGYYFAFSTEFFLLYFEKHLSSYWHSIQERYSLHSDWLKALIWICGRLYTFYFIGYSFYYS</sequence>
<dbReference type="InterPro" id="IPR049941">
    <property type="entry name" value="LPLAT_7/PORCN-like"/>
</dbReference>
<evidence type="ECO:0000256" key="2">
    <source>
        <dbReference type="ARBA" id="ARBA00004240"/>
    </source>
</evidence>
<name>A0A9Q0RQM8_BLOTA</name>
<dbReference type="GO" id="GO:0016020">
    <property type="term" value="C:membrane"/>
    <property type="evidence" value="ECO:0007669"/>
    <property type="project" value="UniProtKB-SubCell"/>
</dbReference>
<keyword evidence="21" id="KW-1185">Reference proteome</keyword>
<evidence type="ECO:0000256" key="15">
    <source>
        <dbReference type="ARBA" id="ARBA00025707"/>
    </source>
</evidence>
<evidence type="ECO:0000256" key="8">
    <source>
        <dbReference type="ARBA" id="ARBA00022824"/>
    </source>
</evidence>
<keyword evidence="6" id="KW-0808">Transferase</keyword>
<comment type="subcellular location">
    <subcellularLocation>
        <location evidence="2">Endoplasmic reticulum</location>
    </subcellularLocation>
    <subcellularLocation>
        <location evidence="1">Membrane</location>
        <topology evidence="1">Multi-pass membrane protein</topology>
    </subcellularLocation>
</comment>
<dbReference type="Pfam" id="PF03062">
    <property type="entry name" value="MBOAT"/>
    <property type="match status" value="1"/>
</dbReference>
<evidence type="ECO:0000256" key="18">
    <source>
        <dbReference type="ARBA" id="ARBA00039721"/>
    </source>
</evidence>
<keyword evidence="8" id="KW-0256">Endoplasmic reticulum</keyword>
<evidence type="ECO:0000256" key="13">
    <source>
        <dbReference type="ARBA" id="ARBA00023264"/>
    </source>
</evidence>
<evidence type="ECO:0000256" key="9">
    <source>
        <dbReference type="ARBA" id="ARBA00022989"/>
    </source>
</evidence>
<proteinExistence type="inferred from homology"/>
<feature type="transmembrane region" description="Helical" evidence="19">
    <location>
        <begin position="382"/>
        <end position="401"/>
    </location>
</feature>
<dbReference type="GO" id="GO:0047184">
    <property type="term" value="F:1-acylglycerophosphocholine O-acyltransferase activity"/>
    <property type="evidence" value="ECO:0007669"/>
    <property type="project" value="UniProtKB-EC"/>
</dbReference>
<evidence type="ECO:0000256" key="5">
    <source>
        <dbReference type="ARBA" id="ARBA00022516"/>
    </source>
</evidence>
<dbReference type="InterPro" id="IPR004299">
    <property type="entry name" value="MBOAT_fam"/>
</dbReference>
<feature type="transmembrane region" description="Helical" evidence="19">
    <location>
        <begin position="236"/>
        <end position="253"/>
    </location>
</feature>
<dbReference type="GO" id="GO:0030258">
    <property type="term" value="P:lipid modification"/>
    <property type="evidence" value="ECO:0007669"/>
    <property type="project" value="TreeGrafter"/>
</dbReference>
<evidence type="ECO:0000256" key="17">
    <source>
        <dbReference type="ARBA" id="ARBA00038923"/>
    </source>
</evidence>
<keyword evidence="7 19" id="KW-0812">Transmembrane</keyword>
<evidence type="ECO:0000256" key="11">
    <source>
        <dbReference type="ARBA" id="ARBA00023136"/>
    </source>
</evidence>
<evidence type="ECO:0000256" key="4">
    <source>
        <dbReference type="ARBA" id="ARBA00010323"/>
    </source>
</evidence>
<evidence type="ECO:0000256" key="7">
    <source>
        <dbReference type="ARBA" id="ARBA00022692"/>
    </source>
</evidence>
<gene>
    <name evidence="20" type="ORF">RDWZM_000631</name>
</gene>
<keyword evidence="10" id="KW-0443">Lipid metabolism</keyword>
<evidence type="ECO:0000313" key="21">
    <source>
        <dbReference type="Proteomes" id="UP001142055"/>
    </source>
</evidence>
<keyword evidence="14" id="KW-0012">Acyltransferase</keyword>
<dbReference type="PANTHER" id="PTHR13906">
    <property type="entry name" value="PORCUPINE"/>
    <property type="match status" value="1"/>
</dbReference>
<evidence type="ECO:0000256" key="16">
    <source>
        <dbReference type="ARBA" id="ARBA00026120"/>
    </source>
</evidence>
<dbReference type="PANTHER" id="PTHR13906:SF14">
    <property type="entry name" value="LYSOPHOSPHOLIPID ACYLTRANSFERASE 5"/>
    <property type="match status" value="1"/>
</dbReference>
<comment type="pathway">
    <text evidence="15">Phospholipid metabolism.</text>
</comment>
<dbReference type="EMBL" id="JAPWDV010000001">
    <property type="protein sequence ID" value="KAJ6222086.1"/>
    <property type="molecule type" value="Genomic_DNA"/>
</dbReference>
<keyword evidence="11 19" id="KW-0472">Membrane</keyword>
<comment type="similarity">
    <text evidence="4">Belongs to the membrane-bound acyltransferase family.</text>
</comment>
<comment type="caution">
    <text evidence="20">The sequence shown here is derived from an EMBL/GenBank/DDBJ whole genome shotgun (WGS) entry which is preliminary data.</text>
</comment>
<feature type="transmembrane region" description="Helical" evidence="19">
    <location>
        <begin position="49"/>
        <end position="76"/>
    </location>
</feature>
<dbReference type="AlphaFoldDB" id="A0A9Q0RQM8"/>
<dbReference type="Proteomes" id="UP001142055">
    <property type="component" value="Chromosome 1"/>
</dbReference>
<feature type="transmembrane region" description="Helical" evidence="19">
    <location>
        <begin position="88"/>
        <end position="107"/>
    </location>
</feature>
<feature type="transmembrane region" description="Helical" evidence="19">
    <location>
        <begin position="12"/>
        <end position="37"/>
    </location>
</feature>
<protein>
    <recommendedName>
        <fullName evidence="18">Lysophospholipid acyltransferase 5</fullName>
        <ecNumber evidence="16">2.3.1.23</ecNumber>
        <ecNumber evidence="17">2.3.1.n6</ecNumber>
    </recommendedName>
</protein>
<dbReference type="GO" id="GO:0005783">
    <property type="term" value="C:endoplasmic reticulum"/>
    <property type="evidence" value="ECO:0007669"/>
    <property type="project" value="UniProtKB-SubCell"/>
</dbReference>
<accession>A0A9Q0RQM8</accession>
<comment type="pathway">
    <text evidence="3">Lipid metabolism; phospholipid metabolism.</text>
</comment>
<feature type="transmembrane region" description="Helical" evidence="19">
    <location>
        <begin position="325"/>
        <end position="348"/>
    </location>
</feature>
<evidence type="ECO:0000313" key="20">
    <source>
        <dbReference type="EMBL" id="KAJ6222086.1"/>
    </source>
</evidence>
<evidence type="ECO:0000256" key="14">
    <source>
        <dbReference type="ARBA" id="ARBA00023315"/>
    </source>
</evidence>
<keyword evidence="5" id="KW-0444">Lipid biosynthesis</keyword>
<dbReference type="GO" id="GO:0006656">
    <property type="term" value="P:phosphatidylcholine biosynthetic process"/>
    <property type="evidence" value="ECO:0007669"/>
    <property type="project" value="TreeGrafter"/>
</dbReference>
<organism evidence="20 21">
    <name type="scientific">Blomia tropicalis</name>
    <name type="common">Mite</name>
    <dbReference type="NCBI Taxonomy" id="40697"/>
    <lineage>
        <taxon>Eukaryota</taxon>
        <taxon>Metazoa</taxon>
        <taxon>Ecdysozoa</taxon>
        <taxon>Arthropoda</taxon>
        <taxon>Chelicerata</taxon>
        <taxon>Arachnida</taxon>
        <taxon>Acari</taxon>
        <taxon>Acariformes</taxon>
        <taxon>Sarcoptiformes</taxon>
        <taxon>Astigmata</taxon>
        <taxon>Glycyphagoidea</taxon>
        <taxon>Echimyopodidae</taxon>
        <taxon>Blomia</taxon>
    </lineage>
</organism>
<evidence type="ECO:0000256" key="3">
    <source>
        <dbReference type="ARBA" id="ARBA00005074"/>
    </source>
</evidence>
<dbReference type="EC" id="2.3.1.n6" evidence="17"/>
<evidence type="ECO:0000256" key="6">
    <source>
        <dbReference type="ARBA" id="ARBA00022679"/>
    </source>
</evidence>
<keyword evidence="12" id="KW-0594">Phospholipid biosynthesis</keyword>
<evidence type="ECO:0000256" key="1">
    <source>
        <dbReference type="ARBA" id="ARBA00004141"/>
    </source>
</evidence>
<feature type="transmembrane region" description="Helical" evidence="19">
    <location>
        <begin position="202"/>
        <end position="224"/>
    </location>
</feature>
<dbReference type="GO" id="GO:0071617">
    <property type="term" value="F:lysophospholipid acyltransferase activity"/>
    <property type="evidence" value="ECO:0007669"/>
    <property type="project" value="TreeGrafter"/>
</dbReference>
<dbReference type="OMA" id="NTMEHYI"/>
<reference evidence="20" key="1">
    <citation type="submission" date="2022-12" db="EMBL/GenBank/DDBJ databases">
        <title>Genome assemblies of Blomia tropicalis.</title>
        <authorList>
            <person name="Cui Y."/>
        </authorList>
    </citation>
    <scope>NUCLEOTIDE SEQUENCE</scope>
    <source>
        <tissue evidence="20">Adult mites</tissue>
    </source>
</reference>